<evidence type="ECO:0000313" key="1">
    <source>
        <dbReference type="EMBL" id="MFJ1467951.1"/>
    </source>
</evidence>
<dbReference type="Proteomes" id="UP001168096">
    <property type="component" value="Unassembled WGS sequence"/>
</dbReference>
<protein>
    <submittedName>
        <fullName evidence="1">Uncharacterized protein</fullName>
    </submittedName>
</protein>
<comment type="caution">
    <text evidence="1">The sequence shown here is derived from an EMBL/GenBank/DDBJ whole genome shotgun (WGS) entry which is preliminary data.</text>
</comment>
<gene>
    <name evidence="1" type="ORF">QPK29_009535</name>
</gene>
<keyword evidence="2" id="KW-1185">Reference proteome</keyword>
<accession>A0ACC7M7T6</accession>
<reference evidence="1" key="1">
    <citation type="submission" date="2024-11" db="EMBL/GenBank/DDBJ databases">
        <title>Description of Massilia orientalis sp. nov., isolated from rhizosphere soil of Ageratina adenophora.</title>
        <authorList>
            <person name="Wang Y."/>
        </authorList>
    </citation>
    <scope>NUCLEOTIDE SEQUENCE</scope>
    <source>
        <strain evidence="1">YIM B02787</strain>
    </source>
</reference>
<name>A0ACC7M7T6_9BURK</name>
<sequence length="89" mass="10253">MKSRLVLVATLLTACQSWQAHAPEQPPPRRGAGVEHMGMHGQDDMCRLHQQMMSARTPEARQAIMEQAMPDMSRESRERHLQMMQQMCH</sequence>
<organism evidence="1 2">
    <name type="scientific">Massilia orientalis</name>
    <dbReference type="NCBI Taxonomy" id="3050128"/>
    <lineage>
        <taxon>Bacteria</taxon>
        <taxon>Pseudomonadati</taxon>
        <taxon>Pseudomonadota</taxon>
        <taxon>Betaproteobacteria</taxon>
        <taxon>Burkholderiales</taxon>
        <taxon>Oxalobacteraceae</taxon>
        <taxon>Telluria group</taxon>
        <taxon>Massilia</taxon>
    </lineage>
</organism>
<dbReference type="EMBL" id="JASNRB020000005">
    <property type="protein sequence ID" value="MFJ1467951.1"/>
    <property type="molecule type" value="Genomic_DNA"/>
</dbReference>
<proteinExistence type="predicted"/>
<evidence type="ECO:0000313" key="2">
    <source>
        <dbReference type="Proteomes" id="UP001168096"/>
    </source>
</evidence>